<protein>
    <submittedName>
        <fullName evidence="4">Enoyl-CoA hydratase-related protein</fullName>
    </submittedName>
</protein>
<comment type="similarity">
    <text evidence="1 2">Belongs to the enoyl-CoA hydratase/isomerase family.</text>
</comment>
<evidence type="ECO:0000313" key="4">
    <source>
        <dbReference type="EMBL" id="MFB9644172.1"/>
    </source>
</evidence>
<dbReference type="RefSeq" id="WP_344710379.1">
    <property type="nucleotide sequence ID" value="NZ_BAAAWH010000001.1"/>
</dbReference>
<evidence type="ECO:0000256" key="3">
    <source>
        <dbReference type="SAM" id="MobiDB-lite"/>
    </source>
</evidence>
<dbReference type="Proteomes" id="UP001589611">
    <property type="component" value="Unassembled WGS sequence"/>
</dbReference>
<reference evidence="4 5" key="1">
    <citation type="submission" date="2024-09" db="EMBL/GenBank/DDBJ databases">
        <authorList>
            <person name="Sun Q."/>
            <person name="Mori K."/>
        </authorList>
    </citation>
    <scope>NUCLEOTIDE SEQUENCE [LARGE SCALE GENOMIC DNA]</scope>
    <source>
        <strain evidence="4 5">JCM 1342</strain>
    </source>
</reference>
<evidence type="ECO:0000313" key="5">
    <source>
        <dbReference type="Proteomes" id="UP001589611"/>
    </source>
</evidence>
<keyword evidence="5" id="KW-1185">Reference proteome</keyword>
<gene>
    <name evidence="4" type="ORF">ACFFPJ_00005</name>
</gene>
<dbReference type="InterPro" id="IPR001753">
    <property type="entry name" value="Enoyl-CoA_hydra/iso"/>
</dbReference>
<dbReference type="PANTHER" id="PTHR43802:SF1">
    <property type="entry name" value="IP11341P-RELATED"/>
    <property type="match status" value="1"/>
</dbReference>
<feature type="region of interest" description="Disordered" evidence="3">
    <location>
        <begin position="198"/>
        <end position="224"/>
    </location>
</feature>
<proteinExistence type="inferred from homology"/>
<dbReference type="PANTHER" id="PTHR43802">
    <property type="entry name" value="ENOYL-COA HYDRATASE"/>
    <property type="match status" value="1"/>
</dbReference>
<name>A0ABV5SV00_9MICO</name>
<accession>A0ABV5SV00</accession>
<comment type="caution">
    <text evidence="4">The sequence shown here is derived from an EMBL/GenBank/DDBJ whole genome shotgun (WGS) entry which is preliminary data.</text>
</comment>
<feature type="compositionally biased region" description="Polar residues" evidence="3">
    <location>
        <begin position="212"/>
        <end position="223"/>
    </location>
</feature>
<organism evidence="4 5">
    <name type="scientific">Microbacterium terregens</name>
    <dbReference type="NCBI Taxonomy" id="69363"/>
    <lineage>
        <taxon>Bacteria</taxon>
        <taxon>Bacillati</taxon>
        <taxon>Actinomycetota</taxon>
        <taxon>Actinomycetes</taxon>
        <taxon>Micrococcales</taxon>
        <taxon>Microbacteriaceae</taxon>
        <taxon>Microbacterium</taxon>
    </lineage>
</organism>
<sequence>MVITINRPEVRNCVNAAVQLGIGGALDEAEGDRDIRTVVLTGAGEAFCAAADLKAVSRGESLLPEDPVARSWGFAGYAFHPITKPTIAAVNGAALGGGTELVLASDLAVSASTARFGLPEVTHGLFASEGGVMRLARQIPPKRAMEIMLTEDPIDAREAFVLGLVNRVVAPGDVLDAALEFAERINANAPLAVVASKRVAKGSSEDDRSMKSTDSPSRTNFSSWYGHRETFGRGRVRLLSIARPGGRAAKRNDRLCAPYPRAEGPSRIANDSDRRDSSQPSRPEIPRLTATMIVRGPAATVHRRRGVRRVEHALHSLHVRVGTVMSIRSSEGRRY</sequence>
<dbReference type="CDD" id="cd06558">
    <property type="entry name" value="crotonase-like"/>
    <property type="match status" value="1"/>
</dbReference>
<evidence type="ECO:0000256" key="1">
    <source>
        <dbReference type="ARBA" id="ARBA00005254"/>
    </source>
</evidence>
<dbReference type="InterPro" id="IPR029045">
    <property type="entry name" value="ClpP/crotonase-like_dom_sf"/>
</dbReference>
<feature type="region of interest" description="Disordered" evidence="3">
    <location>
        <begin position="249"/>
        <end position="285"/>
    </location>
</feature>
<dbReference type="SUPFAM" id="SSF52096">
    <property type="entry name" value="ClpP/crotonase"/>
    <property type="match status" value="1"/>
</dbReference>
<dbReference type="EMBL" id="JBHMBE010000001">
    <property type="protein sequence ID" value="MFB9644172.1"/>
    <property type="molecule type" value="Genomic_DNA"/>
</dbReference>
<dbReference type="Gene3D" id="3.90.226.10">
    <property type="entry name" value="2-enoyl-CoA Hydratase, Chain A, domain 1"/>
    <property type="match status" value="1"/>
</dbReference>
<dbReference type="PROSITE" id="PS00166">
    <property type="entry name" value="ENOYL_COA_HYDRATASE"/>
    <property type="match status" value="1"/>
</dbReference>
<dbReference type="Pfam" id="PF00378">
    <property type="entry name" value="ECH_1"/>
    <property type="match status" value="1"/>
</dbReference>
<dbReference type="InterPro" id="IPR018376">
    <property type="entry name" value="Enoyl-CoA_hyd/isom_CS"/>
</dbReference>
<evidence type="ECO:0000256" key="2">
    <source>
        <dbReference type="RuleBase" id="RU003707"/>
    </source>
</evidence>